<reference evidence="10 11" key="1">
    <citation type="submission" date="2018-10" db="EMBL/GenBank/DDBJ databases">
        <title>Genomic Encyclopedia of Type Strains, Phase IV (KMG-IV): sequencing the most valuable type-strain genomes for metagenomic binning, comparative biology and taxonomic classification.</title>
        <authorList>
            <person name="Goeker M."/>
        </authorList>
    </citation>
    <scope>NUCLEOTIDE SEQUENCE [LARGE SCALE GENOMIC DNA]</scope>
    <source>
        <strain evidence="10 11">DSM 22008</strain>
    </source>
</reference>
<evidence type="ECO:0000256" key="2">
    <source>
        <dbReference type="ARBA" id="ARBA00018700"/>
    </source>
</evidence>
<accession>A0A420WDH1</accession>
<dbReference type="NCBIfam" id="NF001222">
    <property type="entry name" value="PRK00199.1"/>
    <property type="match status" value="1"/>
</dbReference>
<keyword evidence="7 9" id="KW-0233">DNA recombination</keyword>
<dbReference type="GO" id="GO:0006310">
    <property type="term" value="P:DNA recombination"/>
    <property type="evidence" value="ECO:0007669"/>
    <property type="project" value="UniProtKB-KW"/>
</dbReference>
<keyword evidence="6 9" id="KW-0804">Transcription</keyword>
<dbReference type="SMART" id="SM00411">
    <property type="entry name" value="BHL"/>
    <property type="match status" value="1"/>
</dbReference>
<evidence type="ECO:0000256" key="7">
    <source>
        <dbReference type="ARBA" id="ARBA00023172"/>
    </source>
</evidence>
<dbReference type="GO" id="GO:0006417">
    <property type="term" value="P:regulation of translation"/>
    <property type="evidence" value="ECO:0007669"/>
    <property type="project" value="UniProtKB-KW"/>
</dbReference>
<name>A0A420WDH1_9PROT</name>
<keyword evidence="3 9" id="KW-0810">Translation regulation</keyword>
<dbReference type="InterPro" id="IPR005685">
    <property type="entry name" value="IHF_beta"/>
</dbReference>
<evidence type="ECO:0000256" key="5">
    <source>
        <dbReference type="ARBA" id="ARBA00023125"/>
    </source>
</evidence>
<dbReference type="PRINTS" id="PR01727">
    <property type="entry name" value="DNABINDINGHU"/>
</dbReference>
<protein>
    <recommendedName>
        <fullName evidence="2 9">Integration host factor subunit beta</fullName>
    </recommendedName>
</protein>
<dbReference type="SUPFAM" id="SSF47729">
    <property type="entry name" value="IHF-like DNA-binding proteins"/>
    <property type="match status" value="1"/>
</dbReference>
<dbReference type="InParanoid" id="A0A420WDH1"/>
<dbReference type="PROSITE" id="PS00045">
    <property type="entry name" value="HISTONE_LIKE"/>
    <property type="match status" value="1"/>
</dbReference>
<evidence type="ECO:0000313" key="11">
    <source>
        <dbReference type="Proteomes" id="UP000282211"/>
    </source>
</evidence>
<evidence type="ECO:0000256" key="1">
    <source>
        <dbReference type="ARBA" id="ARBA00010529"/>
    </source>
</evidence>
<sequence>MLRSELIDKLHDDNEHLTRRDMERVVAVVLESITQTLERGARVELRGFGAFSVRHRKARSGRNPRTGTNVFVPEKHVPFFRTGKDLREKIDNSKP</sequence>
<dbReference type="OrthoDB" id="9804203at2"/>
<dbReference type="PANTHER" id="PTHR33175">
    <property type="entry name" value="DNA-BINDING PROTEIN HU"/>
    <property type="match status" value="1"/>
</dbReference>
<dbReference type="RefSeq" id="WP_121101022.1">
    <property type="nucleotide sequence ID" value="NZ_RBII01000002.1"/>
</dbReference>
<dbReference type="GO" id="GO:0003677">
    <property type="term" value="F:DNA binding"/>
    <property type="evidence" value="ECO:0007669"/>
    <property type="project" value="UniProtKB-KW"/>
</dbReference>
<dbReference type="Proteomes" id="UP000282211">
    <property type="component" value="Unassembled WGS sequence"/>
</dbReference>
<keyword evidence="5 9" id="KW-0238">DNA-binding</keyword>
<dbReference type="Pfam" id="PF00216">
    <property type="entry name" value="Bac_DNA_binding"/>
    <property type="match status" value="1"/>
</dbReference>
<evidence type="ECO:0000313" key="10">
    <source>
        <dbReference type="EMBL" id="RKQ69033.1"/>
    </source>
</evidence>
<comment type="subunit">
    <text evidence="9">Heterodimer of an alpha and a beta chain.</text>
</comment>
<evidence type="ECO:0000256" key="3">
    <source>
        <dbReference type="ARBA" id="ARBA00022845"/>
    </source>
</evidence>
<dbReference type="InterPro" id="IPR010992">
    <property type="entry name" value="IHF-like_DNA-bd_dom_sf"/>
</dbReference>
<proteinExistence type="inferred from homology"/>
<dbReference type="GO" id="GO:0030527">
    <property type="term" value="F:structural constituent of chromatin"/>
    <property type="evidence" value="ECO:0007669"/>
    <property type="project" value="InterPro"/>
</dbReference>
<dbReference type="GO" id="GO:0005694">
    <property type="term" value="C:chromosome"/>
    <property type="evidence" value="ECO:0007669"/>
    <property type="project" value="InterPro"/>
</dbReference>
<gene>
    <name evidence="10" type="ORF">DES40_1812</name>
</gene>
<dbReference type="EMBL" id="RBII01000002">
    <property type="protein sequence ID" value="RKQ69033.1"/>
    <property type="molecule type" value="Genomic_DNA"/>
</dbReference>
<dbReference type="GO" id="GO:0006355">
    <property type="term" value="P:regulation of DNA-templated transcription"/>
    <property type="evidence" value="ECO:0007669"/>
    <property type="project" value="InterPro"/>
</dbReference>
<dbReference type="FunCoup" id="A0A420WDH1">
    <property type="interactions" value="229"/>
</dbReference>
<dbReference type="InterPro" id="IPR020816">
    <property type="entry name" value="Histone-like_DNA-bd_CS"/>
</dbReference>
<evidence type="ECO:0000256" key="4">
    <source>
        <dbReference type="ARBA" id="ARBA00023015"/>
    </source>
</evidence>
<dbReference type="GO" id="GO:0005829">
    <property type="term" value="C:cytosol"/>
    <property type="evidence" value="ECO:0007669"/>
    <property type="project" value="TreeGrafter"/>
</dbReference>
<dbReference type="AlphaFoldDB" id="A0A420WDH1"/>
<dbReference type="CDD" id="cd13836">
    <property type="entry name" value="IHF_B"/>
    <property type="match status" value="1"/>
</dbReference>
<evidence type="ECO:0000256" key="6">
    <source>
        <dbReference type="ARBA" id="ARBA00023163"/>
    </source>
</evidence>
<dbReference type="NCBIfam" id="TIGR00988">
    <property type="entry name" value="hip"/>
    <property type="match status" value="1"/>
</dbReference>
<organism evidence="10 11">
    <name type="scientific">Litorimonas taeanensis</name>
    <dbReference type="NCBI Taxonomy" id="568099"/>
    <lineage>
        <taxon>Bacteria</taxon>
        <taxon>Pseudomonadati</taxon>
        <taxon>Pseudomonadota</taxon>
        <taxon>Alphaproteobacteria</taxon>
        <taxon>Maricaulales</taxon>
        <taxon>Robiginitomaculaceae</taxon>
    </lineage>
</organism>
<comment type="caution">
    <text evidence="10">The sequence shown here is derived from an EMBL/GenBank/DDBJ whole genome shotgun (WGS) entry which is preliminary data.</text>
</comment>
<dbReference type="InterPro" id="IPR000119">
    <property type="entry name" value="Hist_DNA-bd"/>
</dbReference>
<dbReference type="Gene3D" id="4.10.520.10">
    <property type="entry name" value="IHF-like DNA-binding proteins"/>
    <property type="match status" value="1"/>
</dbReference>
<comment type="function">
    <text evidence="9">This protein is one of the two subunits of integration host factor, a specific DNA-binding protein that functions in genetic recombination as well as in transcriptional and translational control.</text>
</comment>
<keyword evidence="11" id="KW-1185">Reference proteome</keyword>
<evidence type="ECO:0000256" key="9">
    <source>
        <dbReference type="RuleBase" id="RU003941"/>
    </source>
</evidence>
<evidence type="ECO:0000256" key="8">
    <source>
        <dbReference type="RuleBase" id="RU003939"/>
    </source>
</evidence>
<keyword evidence="4 9" id="KW-0805">Transcription regulation</keyword>
<comment type="similarity">
    <text evidence="1 8">Belongs to the bacterial histone-like protein family.</text>
</comment>
<dbReference type="PANTHER" id="PTHR33175:SF5">
    <property type="entry name" value="INTEGRATION HOST FACTOR SUBUNIT BETA"/>
    <property type="match status" value="1"/>
</dbReference>